<keyword evidence="4" id="KW-1185">Reference proteome</keyword>
<dbReference type="Gene3D" id="1.10.238.10">
    <property type="entry name" value="EF-hand"/>
    <property type="match status" value="1"/>
</dbReference>
<feature type="compositionally biased region" description="Low complexity" evidence="1">
    <location>
        <begin position="418"/>
        <end position="431"/>
    </location>
</feature>
<feature type="compositionally biased region" description="Polar residues" evidence="1">
    <location>
        <begin position="139"/>
        <end position="152"/>
    </location>
</feature>
<feature type="compositionally biased region" description="Low complexity" evidence="1">
    <location>
        <begin position="246"/>
        <end position="263"/>
    </location>
</feature>
<evidence type="ECO:0000313" key="4">
    <source>
        <dbReference type="Proteomes" id="UP001412239"/>
    </source>
</evidence>
<feature type="compositionally biased region" description="Basic and acidic residues" evidence="1">
    <location>
        <begin position="311"/>
        <end position="321"/>
    </location>
</feature>
<gene>
    <name evidence="3" type="ORF">GSTUAT00008590001</name>
</gene>
<dbReference type="InterPro" id="IPR000261">
    <property type="entry name" value="EH_dom"/>
</dbReference>
<dbReference type="EMBL" id="LN891217">
    <property type="protein sequence ID" value="CUS07330.1"/>
    <property type="molecule type" value="Genomic_DNA"/>
</dbReference>
<evidence type="ECO:0000313" key="3">
    <source>
        <dbReference type="EMBL" id="CUS07330.1"/>
    </source>
</evidence>
<feature type="compositionally biased region" description="Polar residues" evidence="1">
    <location>
        <begin position="1"/>
        <end position="10"/>
    </location>
</feature>
<dbReference type="AlphaFoldDB" id="A0A292PLG4"/>
<dbReference type="SUPFAM" id="SSF47473">
    <property type="entry name" value="EF-hand"/>
    <property type="match status" value="1"/>
</dbReference>
<evidence type="ECO:0000256" key="1">
    <source>
        <dbReference type="SAM" id="MobiDB-lite"/>
    </source>
</evidence>
<proteinExistence type="predicted"/>
<accession>A0A292PLG4</accession>
<feature type="domain" description="EH" evidence="2">
    <location>
        <begin position="537"/>
        <end position="626"/>
    </location>
</feature>
<dbReference type="SMART" id="SM00027">
    <property type="entry name" value="EH"/>
    <property type="match status" value="1"/>
</dbReference>
<reference evidence="3" key="1">
    <citation type="submission" date="2015-10" db="EMBL/GenBank/DDBJ databases">
        <authorList>
            <person name="Regsiter A."/>
            <person name="william w."/>
        </authorList>
    </citation>
    <scope>NUCLEOTIDE SEQUENCE</scope>
    <source>
        <strain evidence="3">Montdore</strain>
    </source>
</reference>
<dbReference type="InterPro" id="IPR011992">
    <property type="entry name" value="EF-hand-dom_pair"/>
</dbReference>
<name>A0A292PLG4_9PEZI</name>
<sequence>MSVNSPTATSEALRATTLRFNRKSSSSAPTAATKAAQVRPSIRSSPGGNGSLIAAERSVARRKQENTTGPMSLDPSNVAATLAASRYSSSPDKPSEREEEVISVAARRKRFQKELSQLPGGGEGGGIGLHKISPERSRTNTPDAAVDSSNIDDISSLRSLFEKSSNVPKPAIHAPKPVRGMESASLTAAILATQLSPSACASAQSSRRGSPVHRAPNRASPFRGGAAGKPVSLEIAPKLSLPPPSRESTVSSVSRESNRSRSSIDNGNTDTLLAATLASSPKAPDRPRPPQPPPPRRKEIRKDPSAVLRETSCEPKDRSDVDSGSDSGLRYGTARTSMSIKTSKASTSAISLPQLFAPSGPPPLPRRPSIAQLICDDQPAPKAVQLSPRAHSASTSPSRPSPLRPSPIPRHRTGDSILAASLAPSRVVSPSPRKPPVPPAPRRRRSLPPLPKGLRETMRKPRTPPKEPSPQRRNPHLVRLPHKHSQGERRRWRHFVTEAERKRYDGLWAANKGLLLPRWAPAPPPPRGRTAARNFEDEQHKWSSAPTYAEPLPDCVDSLIVRDIWRRARLPDDQLAEIWELVNRGGEARLSRDEFIVGTWLVDQCLKGRKLPARVQDEVWESVRRLGVKTPAGRK</sequence>
<feature type="compositionally biased region" description="Polar residues" evidence="1">
    <location>
        <begin position="197"/>
        <end position="208"/>
    </location>
</feature>
<feature type="compositionally biased region" description="Polar residues" evidence="1">
    <location>
        <begin position="334"/>
        <end position="351"/>
    </location>
</feature>
<feature type="compositionally biased region" description="Gly residues" evidence="1">
    <location>
        <begin position="119"/>
        <end position="128"/>
    </location>
</feature>
<organism evidence="3 4">
    <name type="scientific">Tuber aestivum</name>
    <name type="common">summer truffle</name>
    <dbReference type="NCBI Taxonomy" id="59557"/>
    <lineage>
        <taxon>Eukaryota</taxon>
        <taxon>Fungi</taxon>
        <taxon>Dikarya</taxon>
        <taxon>Ascomycota</taxon>
        <taxon>Pezizomycotina</taxon>
        <taxon>Pezizomycetes</taxon>
        <taxon>Pezizales</taxon>
        <taxon>Tuberaceae</taxon>
        <taxon>Tuber</taxon>
    </lineage>
</organism>
<dbReference type="PROSITE" id="PS50031">
    <property type="entry name" value="EH"/>
    <property type="match status" value="1"/>
</dbReference>
<protein>
    <recommendedName>
        <fullName evidence="2">EH domain-containing protein</fullName>
    </recommendedName>
</protein>
<evidence type="ECO:0000259" key="2">
    <source>
        <dbReference type="PROSITE" id="PS50031"/>
    </source>
</evidence>
<feature type="compositionally biased region" description="Polar residues" evidence="1">
    <location>
        <begin position="66"/>
        <end position="79"/>
    </location>
</feature>
<feature type="region of interest" description="Disordered" evidence="1">
    <location>
        <begin position="1"/>
        <end position="152"/>
    </location>
</feature>
<feature type="compositionally biased region" description="Low complexity" evidence="1">
    <location>
        <begin position="387"/>
        <end position="398"/>
    </location>
</feature>
<feature type="compositionally biased region" description="Low complexity" evidence="1">
    <location>
        <begin position="23"/>
        <end position="36"/>
    </location>
</feature>
<feature type="compositionally biased region" description="Basic residues" evidence="1">
    <location>
        <begin position="473"/>
        <end position="484"/>
    </location>
</feature>
<dbReference type="Proteomes" id="UP001412239">
    <property type="component" value="Unassembled WGS sequence"/>
</dbReference>
<dbReference type="Pfam" id="PF12763">
    <property type="entry name" value="EH"/>
    <property type="match status" value="1"/>
</dbReference>
<feature type="region of interest" description="Disordered" evidence="1">
    <location>
        <begin position="197"/>
        <end position="490"/>
    </location>
</feature>
<feature type="compositionally biased region" description="Pro residues" evidence="1">
    <location>
        <begin position="399"/>
        <end position="408"/>
    </location>
</feature>